<dbReference type="InterPro" id="IPR020590">
    <property type="entry name" value="Guanylate_kinase_CS"/>
</dbReference>
<proteinExistence type="inferred from homology"/>
<dbReference type="PATRIC" id="fig|1401328.3.peg.385"/>
<evidence type="ECO:0000256" key="4">
    <source>
        <dbReference type="ARBA" id="ARBA00012961"/>
    </source>
</evidence>
<dbReference type="EC" id="2.7.4.8" evidence="4 13"/>
<dbReference type="InterPro" id="IPR008145">
    <property type="entry name" value="GK/Ca_channel_bsu"/>
</dbReference>
<keyword evidence="16" id="KW-1185">Reference proteome</keyword>
<dbReference type="STRING" id="1401328.P856_393"/>
<dbReference type="SUPFAM" id="SSF52540">
    <property type="entry name" value="P-loop containing nucleoside triphosphate hydrolases"/>
    <property type="match status" value="1"/>
</dbReference>
<evidence type="ECO:0000256" key="10">
    <source>
        <dbReference type="ARBA" id="ARBA00022840"/>
    </source>
</evidence>
<evidence type="ECO:0000256" key="8">
    <source>
        <dbReference type="ARBA" id="ARBA00022741"/>
    </source>
</evidence>
<name>V9TRS8_9PROT</name>
<organism evidence="15 16">
    <name type="scientific">Candidatus Endolissoclinum faulkneri L5</name>
    <dbReference type="NCBI Taxonomy" id="1401328"/>
    <lineage>
        <taxon>Bacteria</taxon>
        <taxon>Pseudomonadati</taxon>
        <taxon>Pseudomonadota</taxon>
        <taxon>Alphaproteobacteria</taxon>
        <taxon>Rhodospirillales</taxon>
        <taxon>Rhodospirillaceae</taxon>
        <taxon>Candidatus Endolissoclinum</taxon>
    </lineage>
</organism>
<feature type="domain" description="Guanylate kinase-like" evidence="14">
    <location>
        <begin position="25"/>
        <end position="204"/>
    </location>
</feature>
<dbReference type="PANTHER" id="PTHR23117">
    <property type="entry name" value="GUANYLATE KINASE-RELATED"/>
    <property type="match status" value="1"/>
</dbReference>
<dbReference type="InterPro" id="IPR027417">
    <property type="entry name" value="P-loop_NTPase"/>
</dbReference>
<dbReference type="FunFam" id="3.30.63.10:FF:000005">
    <property type="entry name" value="Guanylate kinase"/>
    <property type="match status" value="1"/>
</dbReference>
<keyword evidence="10 13" id="KW-0067">ATP-binding</keyword>
<dbReference type="PROSITE" id="PS50052">
    <property type="entry name" value="GUANYLATE_KINASE_2"/>
    <property type="match status" value="1"/>
</dbReference>
<dbReference type="PROSITE" id="PS00856">
    <property type="entry name" value="GUANYLATE_KINASE_1"/>
    <property type="match status" value="1"/>
</dbReference>
<dbReference type="GO" id="GO:0005829">
    <property type="term" value="C:cytosol"/>
    <property type="evidence" value="ECO:0007669"/>
    <property type="project" value="TreeGrafter"/>
</dbReference>
<gene>
    <name evidence="13 15" type="primary">gmk</name>
    <name evidence="15" type="ORF">P856_393</name>
</gene>
<evidence type="ECO:0000313" key="16">
    <source>
        <dbReference type="Proteomes" id="UP000018700"/>
    </source>
</evidence>
<dbReference type="KEGG" id="efk:P856_393"/>
<keyword evidence="7 13" id="KW-0808">Transferase</keyword>
<dbReference type="Pfam" id="PF00625">
    <property type="entry name" value="Guanylate_kin"/>
    <property type="match status" value="1"/>
</dbReference>
<dbReference type="AlphaFoldDB" id="V9TRS8"/>
<evidence type="ECO:0000256" key="11">
    <source>
        <dbReference type="ARBA" id="ARBA00030128"/>
    </source>
</evidence>
<comment type="catalytic activity">
    <reaction evidence="12 13">
        <text>GMP + ATP = GDP + ADP</text>
        <dbReference type="Rhea" id="RHEA:20780"/>
        <dbReference type="ChEBI" id="CHEBI:30616"/>
        <dbReference type="ChEBI" id="CHEBI:58115"/>
        <dbReference type="ChEBI" id="CHEBI:58189"/>
        <dbReference type="ChEBI" id="CHEBI:456216"/>
        <dbReference type="EC" id="2.7.4.8"/>
    </reaction>
</comment>
<comment type="function">
    <text evidence="1 13">Essential for recycling GMP and indirectly, cGMP.</text>
</comment>
<evidence type="ECO:0000313" key="15">
    <source>
        <dbReference type="EMBL" id="AHC73614.1"/>
    </source>
</evidence>
<dbReference type="HOGENOM" id="CLU_001715_1_0_5"/>
<dbReference type="InterPro" id="IPR017665">
    <property type="entry name" value="Guanylate_kinase"/>
</dbReference>
<comment type="similarity">
    <text evidence="3 13">Belongs to the guanylate kinase family.</text>
</comment>
<dbReference type="SMART" id="SM00072">
    <property type="entry name" value="GuKc"/>
    <property type="match status" value="1"/>
</dbReference>
<dbReference type="eggNOG" id="COG0194">
    <property type="taxonomic scope" value="Bacteria"/>
</dbReference>
<evidence type="ECO:0000256" key="13">
    <source>
        <dbReference type="HAMAP-Rule" id="MF_00328"/>
    </source>
</evidence>
<dbReference type="Gene3D" id="3.40.50.300">
    <property type="entry name" value="P-loop containing nucleotide triphosphate hydrolases"/>
    <property type="match status" value="1"/>
</dbReference>
<dbReference type="GO" id="GO:0004385">
    <property type="term" value="F:GMP kinase activity"/>
    <property type="evidence" value="ECO:0007669"/>
    <property type="project" value="UniProtKB-UniRule"/>
</dbReference>
<dbReference type="PANTHER" id="PTHR23117:SF13">
    <property type="entry name" value="GUANYLATE KINASE"/>
    <property type="match status" value="1"/>
</dbReference>
<keyword evidence="6 13" id="KW-0963">Cytoplasm</keyword>
<keyword evidence="9 13" id="KW-0418">Kinase</keyword>
<protein>
    <recommendedName>
        <fullName evidence="5 13">Guanylate kinase</fullName>
        <ecNumber evidence="4 13">2.7.4.8</ecNumber>
    </recommendedName>
    <alternativeName>
        <fullName evidence="11 13">GMP kinase</fullName>
    </alternativeName>
</protein>
<dbReference type="Proteomes" id="UP000018700">
    <property type="component" value="Chromosome"/>
</dbReference>
<evidence type="ECO:0000256" key="7">
    <source>
        <dbReference type="ARBA" id="ARBA00022679"/>
    </source>
</evidence>
<evidence type="ECO:0000256" key="3">
    <source>
        <dbReference type="ARBA" id="ARBA00005790"/>
    </source>
</evidence>
<evidence type="ECO:0000256" key="1">
    <source>
        <dbReference type="ARBA" id="ARBA00003531"/>
    </source>
</evidence>
<sequence>MIEQYSKIFNIINPEIFYSMISRRSLMLILSSPSGAGKTSIARKLLNNTYDISISISVTTRSPRPGEVHGLDYFFISLTEFQVMLSRNDLLEHAKVFGNYYGTPRKAVEGILASGKDILFDIDWQGAEQLKANIGSDLVSVFILPPSNSELKNRLRTRSQDSKTVLTQRMANVADDLSHYQKYQYIIINDDIDVSVHNISTIISAERLKRERLVGLTEFVRILSEEKELS</sequence>
<accession>V9TRS8</accession>
<feature type="binding site" evidence="13">
    <location>
        <begin position="32"/>
        <end position="39"/>
    </location>
    <ligand>
        <name>ATP</name>
        <dbReference type="ChEBI" id="CHEBI:30616"/>
    </ligand>
</feature>
<reference evidence="15 16" key="1">
    <citation type="journal article" date="2013" name="PLoS ONE">
        <title>Bacterial endosymbiosis in a chordate host: long-term co-evolution and conservation of secondary metabolism.</title>
        <authorList>
            <person name="Kwan J.C."/>
            <person name="Schmidt E.W."/>
        </authorList>
    </citation>
    <scope>NUCLEOTIDE SEQUENCE [LARGE SCALE GENOMIC DNA]</scope>
    <source>
        <strain evidence="16">faulkneri L5</strain>
    </source>
</reference>
<dbReference type="GO" id="GO:0005524">
    <property type="term" value="F:ATP binding"/>
    <property type="evidence" value="ECO:0007669"/>
    <property type="project" value="UniProtKB-UniRule"/>
</dbReference>
<comment type="subcellular location">
    <subcellularLocation>
        <location evidence="2 13">Cytoplasm</location>
    </subcellularLocation>
</comment>
<dbReference type="InterPro" id="IPR008144">
    <property type="entry name" value="Guanylate_kin-like_dom"/>
</dbReference>
<dbReference type="NCBIfam" id="TIGR03263">
    <property type="entry name" value="guanyl_kin"/>
    <property type="match status" value="1"/>
</dbReference>
<keyword evidence="8 13" id="KW-0547">Nucleotide-binding</keyword>
<evidence type="ECO:0000256" key="12">
    <source>
        <dbReference type="ARBA" id="ARBA00048594"/>
    </source>
</evidence>
<dbReference type="CDD" id="cd00071">
    <property type="entry name" value="GMPK"/>
    <property type="match status" value="1"/>
</dbReference>
<evidence type="ECO:0000256" key="6">
    <source>
        <dbReference type="ARBA" id="ARBA00022490"/>
    </source>
</evidence>
<evidence type="ECO:0000256" key="2">
    <source>
        <dbReference type="ARBA" id="ARBA00004496"/>
    </source>
</evidence>
<dbReference type="Gene3D" id="3.30.63.10">
    <property type="entry name" value="Guanylate Kinase phosphate binding domain"/>
    <property type="match status" value="1"/>
</dbReference>
<evidence type="ECO:0000256" key="5">
    <source>
        <dbReference type="ARBA" id="ARBA00016296"/>
    </source>
</evidence>
<evidence type="ECO:0000256" key="9">
    <source>
        <dbReference type="ARBA" id="ARBA00022777"/>
    </source>
</evidence>
<evidence type="ECO:0000259" key="14">
    <source>
        <dbReference type="PROSITE" id="PS50052"/>
    </source>
</evidence>
<dbReference type="HAMAP" id="MF_00328">
    <property type="entry name" value="Guanylate_kinase"/>
    <property type="match status" value="1"/>
</dbReference>
<dbReference type="EMBL" id="CP006745">
    <property type="protein sequence ID" value="AHC73614.1"/>
    <property type="molecule type" value="Genomic_DNA"/>
</dbReference>